<dbReference type="InterPro" id="IPR044550">
    <property type="entry name" value="WzxE"/>
</dbReference>
<comment type="subcellular location">
    <subcellularLocation>
        <location evidence="1">Cell membrane</location>
        <topology evidence="1">Multi-pass membrane protein</topology>
    </subcellularLocation>
</comment>
<dbReference type="Proteomes" id="UP000255008">
    <property type="component" value="Unassembled WGS sequence"/>
</dbReference>
<keyword evidence="3 6" id="KW-0812">Transmembrane</keyword>
<evidence type="ECO:0000256" key="1">
    <source>
        <dbReference type="ARBA" id="ARBA00004651"/>
    </source>
</evidence>
<name>A0AAJ4ZK26_9RALS</name>
<feature type="transmembrane region" description="Helical" evidence="6">
    <location>
        <begin position="138"/>
        <end position="156"/>
    </location>
</feature>
<feature type="transmembrane region" description="Helical" evidence="6">
    <location>
        <begin position="350"/>
        <end position="369"/>
    </location>
</feature>
<keyword evidence="4 6" id="KW-1133">Transmembrane helix</keyword>
<dbReference type="PANTHER" id="PTHR30250:SF30">
    <property type="entry name" value="LIPID III FLIPPASE"/>
    <property type="match status" value="1"/>
</dbReference>
<comment type="caution">
    <text evidence="7">The sequence shown here is derived from an EMBL/GenBank/DDBJ whole genome shotgun (WGS) entry which is preliminary data.</text>
</comment>
<dbReference type="AlphaFoldDB" id="A0AAJ4ZK26"/>
<feature type="transmembrane region" description="Helical" evidence="6">
    <location>
        <begin position="177"/>
        <end position="201"/>
    </location>
</feature>
<evidence type="ECO:0000313" key="8">
    <source>
        <dbReference type="Proteomes" id="UP000255008"/>
    </source>
</evidence>
<evidence type="ECO:0000256" key="2">
    <source>
        <dbReference type="ARBA" id="ARBA00022475"/>
    </source>
</evidence>
<reference evidence="7 8" key="1">
    <citation type="submission" date="2018-06" db="EMBL/GenBank/DDBJ databases">
        <authorList>
            <consortium name="Pathogen Informatics"/>
            <person name="Doyle S."/>
        </authorList>
    </citation>
    <scope>NUCLEOTIDE SEQUENCE [LARGE SCALE GENOMIC DNA]</scope>
    <source>
        <strain evidence="7 8">NCTC10894</strain>
    </source>
</reference>
<evidence type="ECO:0000256" key="5">
    <source>
        <dbReference type="ARBA" id="ARBA00023136"/>
    </source>
</evidence>
<dbReference type="InterPro" id="IPR050833">
    <property type="entry name" value="Poly_Biosynth_Transport"/>
</dbReference>
<evidence type="ECO:0000313" key="7">
    <source>
        <dbReference type="EMBL" id="SUD96649.1"/>
    </source>
</evidence>
<feature type="transmembrane region" description="Helical" evidence="6">
    <location>
        <begin position="324"/>
        <end position="344"/>
    </location>
</feature>
<protein>
    <submittedName>
        <fullName evidence="7">O-antigen translocase</fullName>
    </submittedName>
</protein>
<feature type="transmembrane region" description="Helical" evidence="6">
    <location>
        <begin position="221"/>
        <end position="240"/>
    </location>
</feature>
<evidence type="ECO:0000256" key="4">
    <source>
        <dbReference type="ARBA" id="ARBA00022989"/>
    </source>
</evidence>
<gene>
    <name evidence="7" type="primary">wzxE</name>
    <name evidence="7" type="ORF">NCTC10894_00988</name>
</gene>
<feature type="transmembrane region" description="Helical" evidence="6">
    <location>
        <begin position="111"/>
        <end position="132"/>
    </location>
</feature>
<dbReference type="PANTHER" id="PTHR30250">
    <property type="entry name" value="PST FAMILY PREDICTED COLANIC ACID TRANSPORTER"/>
    <property type="match status" value="1"/>
</dbReference>
<evidence type="ECO:0000256" key="6">
    <source>
        <dbReference type="SAM" id="Phobius"/>
    </source>
</evidence>
<feature type="transmembrane region" description="Helical" evidence="6">
    <location>
        <begin position="261"/>
        <end position="276"/>
    </location>
</feature>
<dbReference type="GO" id="GO:0005886">
    <property type="term" value="C:plasma membrane"/>
    <property type="evidence" value="ECO:0007669"/>
    <property type="project" value="UniProtKB-SubCell"/>
</dbReference>
<feature type="transmembrane region" description="Helical" evidence="6">
    <location>
        <begin position="78"/>
        <end position="99"/>
    </location>
</feature>
<dbReference type="EMBL" id="UGVE01000001">
    <property type="protein sequence ID" value="SUD96649.1"/>
    <property type="molecule type" value="Genomic_DNA"/>
</dbReference>
<feature type="transmembrane region" description="Helical" evidence="6">
    <location>
        <begin position="296"/>
        <end position="317"/>
    </location>
</feature>
<dbReference type="Pfam" id="PF13440">
    <property type="entry name" value="Polysacc_synt_3"/>
    <property type="match status" value="1"/>
</dbReference>
<keyword evidence="2" id="KW-1003">Cell membrane</keyword>
<organism evidence="7 8">
    <name type="scientific">Ralstonia mannitolilytica</name>
    <dbReference type="NCBI Taxonomy" id="105219"/>
    <lineage>
        <taxon>Bacteria</taxon>
        <taxon>Pseudomonadati</taxon>
        <taxon>Pseudomonadota</taxon>
        <taxon>Betaproteobacteria</taxon>
        <taxon>Burkholderiales</taxon>
        <taxon>Burkholderiaceae</taxon>
        <taxon>Ralstonia</taxon>
    </lineage>
</organism>
<feature type="transmembrane region" description="Helical" evidence="6">
    <location>
        <begin position="49"/>
        <end position="72"/>
    </location>
</feature>
<evidence type="ECO:0000256" key="3">
    <source>
        <dbReference type="ARBA" id="ARBA00022692"/>
    </source>
</evidence>
<accession>A0AAJ4ZK26</accession>
<sequence length="380" mass="41803">MLGQVQSLVAALNGIAAAPAGNGVVRYTAEHHSCGFDACAPWWRASLRWILWLLASMMLLVCFAAVPLSAWLFANDQYFWLIIVVAMVLPLSVLNALLASVINGLQDYTRYIGLGFLSVLVATAVMLGMIVAYRLTGALLAAAVFPALSGCIMLAGSARQPWFRLAYWVGKVDRKALSGVGAYVAMAITSAICTPVALVLIRKILVASADWNEAGQWQAVYKISEAYLGIITLGLSTYYLPRLSKLQGDEVRREVIDTAKIIIPIVMALAVAVYLLRDFAIELLFTRKFQQARDLFGVQLLGDVLKIASWLVAYPMLSRGAARWFIATEITFSFLMAILAWLLVPKYGAQGANLAYALNYFLYLIFLLCNWKNVMNPRVV</sequence>
<dbReference type="CDD" id="cd13125">
    <property type="entry name" value="MATE_like_10"/>
    <property type="match status" value="1"/>
</dbReference>
<proteinExistence type="predicted"/>
<dbReference type="GO" id="GO:0009246">
    <property type="term" value="P:enterobacterial common antigen biosynthetic process"/>
    <property type="evidence" value="ECO:0007669"/>
    <property type="project" value="InterPro"/>
</dbReference>
<keyword evidence="5 6" id="KW-0472">Membrane</keyword>